<dbReference type="AlphaFoldDB" id="A0A5B1CNR0"/>
<keyword evidence="1" id="KW-0732">Signal</keyword>
<feature type="chain" id="PRO_5022792887" description="Ice-binding protein C-terminal domain-containing protein" evidence="1">
    <location>
        <begin position="27"/>
        <end position="249"/>
    </location>
</feature>
<proteinExistence type="predicted"/>
<dbReference type="Proteomes" id="UP000322699">
    <property type="component" value="Unassembled WGS sequence"/>
</dbReference>
<protein>
    <recommendedName>
        <fullName evidence="2">Ice-binding protein C-terminal domain-containing protein</fullName>
    </recommendedName>
</protein>
<evidence type="ECO:0000259" key="2">
    <source>
        <dbReference type="Pfam" id="PF07589"/>
    </source>
</evidence>
<gene>
    <name evidence="3" type="ORF">LF1_37660</name>
</gene>
<dbReference type="EMBL" id="VRLW01000001">
    <property type="protein sequence ID" value="KAA1261220.1"/>
    <property type="molecule type" value="Genomic_DNA"/>
</dbReference>
<organism evidence="3 4">
    <name type="scientific">Rubripirellula obstinata</name>
    <dbReference type="NCBI Taxonomy" id="406547"/>
    <lineage>
        <taxon>Bacteria</taxon>
        <taxon>Pseudomonadati</taxon>
        <taxon>Planctomycetota</taxon>
        <taxon>Planctomycetia</taxon>
        <taxon>Pirellulales</taxon>
        <taxon>Pirellulaceae</taxon>
        <taxon>Rubripirellula</taxon>
    </lineage>
</organism>
<dbReference type="InterPro" id="IPR022435">
    <property type="entry name" value="Surface-anchored_actinobac"/>
</dbReference>
<name>A0A5B1CNR0_9BACT</name>
<accession>A0A5B1CNR0</accession>
<dbReference type="NCBIfam" id="NF038134">
    <property type="entry name" value="choice_anch_M"/>
    <property type="match status" value="1"/>
</dbReference>
<keyword evidence="4" id="KW-1185">Reference proteome</keyword>
<evidence type="ECO:0000313" key="4">
    <source>
        <dbReference type="Proteomes" id="UP000322699"/>
    </source>
</evidence>
<sequence length="249" mass="26401" precursor="true">MRNLFTKSIHLCCFAALSLLASNASAAVTEWFEEHGDIGIGYEGGNELELHYHFEDGVNGSDPGSDLELEPNQAYIRVADNAFRTNSLGGQNYWVLPESNSNGSMTGAEDLGLPFVGLAAEELEASDFTSDITLTLTDFNGPGDFALWREGSVPGDETVFMQTNGGTISADTFSLMVGEHGHANFGFTQEGVYEIELTASGNLAGGGTATDTETFRFAVGSATAIPEPTSFAMLASLGAFAGLARRRRS</sequence>
<comment type="caution">
    <text evidence="3">The sequence shown here is derived from an EMBL/GenBank/DDBJ whole genome shotgun (WGS) entry which is preliminary data.</text>
</comment>
<dbReference type="NCBIfam" id="TIGR02595">
    <property type="entry name" value="PEP_CTERM"/>
    <property type="match status" value="1"/>
</dbReference>
<feature type="domain" description="Ice-binding protein C-terminal" evidence="2">
    <location>
        <begin position="224"/>
        <end position="248"/>
    </location>
</feature>
<dbReference type="Pfam" id="PF07589">
    <property type="entry name" value="PEP-CTERM"/>
    <property type="match status" value="1"/>
</dbReference>
<dbReference type="InterPro" id="IPR013424">
    <property type="entry name" value="Ice-binding_C"/>
</dbReference>
<reference evidence="3 4" key="1">
    <citation type="submission" date="2019-08" db="EMBL/GenBank/DDBJ databases">
        <title>Deep-cultivation of Planctomycetes and their phenomic and genomic characterization uncovers novel biology.</title>
        <authorList>
            <person name="Wiegand S."/>
            <person name="Jogler M."/>
            <person name="Boedeker C."/>
            <person name="Pinto D."/>
            <person name="Vollmers J."/>
            <person name="Rivas-Marin E."/>
            <person name="Kohn T."/>
            <person name="Peeters S.H."/>
            <person name="Heuer A."/>
            <person name="Rast P."/>
            <person name="Oberbeckmann S."/>
            <person name="Bunk B."/>
            <person name="Jeske O."/>
            <person name="Meyerdierks A."/>
            <person name="Storesund J.E."/>
            <person name="Kallscheuer N."/>
            <person name="Luecker S."/>
            <person name="Lage O.M."/>
            <person name="Pohl T."/>
            <person name="Merkel B.J."/>
            <person name="Hornburger P."/>
            <person name="Mueller R.-W."/>
            <person name="Bruemmer F."/>
            <person name="Labrenz M."/>
            <person name="Spormann A.M."/>
            <person name="Op Den Camp H."/>
            <person name="Overmann J."/>
            <person name="Amann R."/>
            <person name="Jetten M.S.M."/>
            <person name="Mascher T."/>
            <person name="Medema M.H."/>
            <person name="Devos D.P."/>
            <person name="Kaster A.-K."/>
            <person name="Ovreas L."/>
            <person name="Rohde M."/>
            <person name="Galperin M.Y."/>
            <person name="Jogler C."/>
        </authorList>
    </citation>
    <scope>NUCLEOTIDE SEQUENCE [LARGE SCALE GENOMIC DNA]</scope>
    <source>
        <strain evidence="3 4">LF1</strain>
    </source>
</reference>
<dbReference type="NCBIfam" id="TIGR03769">
    <property type="entry name" value="P_ac_wall_RPT"/>
    <property type="match status" value="1"/>
</dbReference>
<evidence type="ECO:0000256" key="1">
    <source>
        <dbReference type="SAM" id="SignalP"/>
    </source>
</evidence>
<evidence type="ECO:0000313" key="3">
    <source>
        <dbReference type="EMBL" id="KAA1261220.1"/>
    </source>
</evidence>
<dbReference type="RefSeq" id="WP_068263367.1">
    <property type="nucleotide sequence ID" value="NZ_LWSK01000046.1"/>
</dbReference>
<feature type="signal peptide" evidence="1">
    <location>
        <begin position="1"/>
        <end position="26"/>
    </location>
</feature>
<dbReference type="OrthoDB" id="292651at2"/>